<reference evidence="1" key="1">
    <citation type="submission" date="2018-02" db="EMBL/GenBank/DDBJ databases">
        <title>The genomes of Aspergillus section Nigri reveals drivers in fungal speciation.</title>
        <authorList>
            <consortium name="DOE Joint Genome Institute"/>
            <person name="Vesth T.C."/>
            <person name="Nybo J."/>
            <person name="Theobald S."/>
            <person name="Brandl J."/>
            <person name="Frisvad J.C."/>
            <person name="Nielsen K.F."/>
            <person name="Lyhne E.K."/>
            <person name="Kogle M.E."/>
            <person name="Kuo A."/>
            <person name="Riley R."/>
            <person name="Clum A."/>
            <person name="Nolan M."/>
            <person name="Lipzen A."/>
            <person name="Salamov A."/>
            <person name="Henrissat B."/>
            <person name="Wiebenga A."/>
            <person name="De vries R.P."/>
            <person name="Grigoriev I.V."/>
            <person name="Mortensen U.H."/>
            <person name="Andersen M.R."/>
            <person name="Baker S.E."/>
        </authorList>
    </citation>
    <scope>NUCLEOTIDE SEQUENCE</scope>
    <source>
        <strain evidence="1">CBS 115574</strain>
    </source>
</reference>
<organism evidence="1 2">
    <name type="scientific">Aspergillus costaricaensis CBS 115574</name>
    <dbReference type="NCBI Taxonomy" id="1448317"/>
    <lineage>
        <taxon>Eukaryota</taxon>
        <taxon>Fungi</taxon>
        <taxon>Dikarya</taxon>
        <taxon>Ascomycota</taxon>
        <taxon>Pezizomycotina</taxon>
        <taxon>Eurotiomycetes</taxon>
        <taxon>Eurotiomycetidae</taxon>
        <taxon>Eurotiales</taxon>
        <taxon>Aspergillaceae</taxon>
        <taxon>Aspergillus</taxon>
        <taxon>Aspergillus subgen. Circumdati</taxon>
    </lineage>
</organism>
<protein>
    <submittedName>
        <fullName evidence="1">Uncharacterized protein</fullName>
    </submittedName>
</protein>
<dbReference type="Proteomes" id="UP000249748">
    <property type="component" value="Unassembled WGS sequence"/>
</dbReference>
<gene>
    <name evidence="1" type="ORF">BO79DRAFT_237811</name>
</gene>
<evidence type="ECO:0000313" key="1">
    <source>
        <dbReference type="EMBL" id="RAK88637.1"/>
    </source>
</evidence>
<accession>A0ACD1IE45</accession>
<proteinExistence type="predicted"/>
<sequence length="492" mass="54645">MPSPSSISLSASLLTAGYLAFRGLTPPNLPSSSKGTNGPPDRVRLLAGSITTIILHLNTACIIYHALLALFYKDRSNNNAKELTKSGDGVYLQAICPHRTSLAPHLFTWTITSTLCLVSIIVGALLRLSAFKSLGRNFTFQLAQPNTLVTGGLYRLVQHPSYTGMLFIAAGYLGLVMRWDGSVACAMVDAVLERLSGWGGWVVGVMVTVFIYTMMMRVQDEEGMLRDQFGRDWEEWHILSALLSFPSLPSSHSPPLPNNHSIAAPNYTMGILKRAAKITTIGAGLGTAFFFAAVRHNTFVPMPTTDTLFQHPLYQKLNPNNNPTTHDLCVRRVPLKDIKPALLEKPGRLTEAFCAGVWSGFGYAYQRRYLSKKYEGPETASHLWTRADLRAATYDVGTLITDHFEVVEKTPERIVVRCGDSPRKKDVRESDGLFEISTEVKPQEGVAEFRLKSLFFQGKGKAESEPMPSHVVWLHQQYTKLWLETALGNIWR</sequence>
<keyword evidence="2" id="KW-1185">Reference proteome</keyword>
<evidence type="ECO:0000313" key="2">
    <source>
        <dbReference type="Proteomes" id="UP000249748"/>
    </source>
</evidence>
<dbReference type="EMBL" id="KZ824550">
    <property type="protein sequence ID" value="RAK88637.1"/>
    <property type="molecule type" value="Genomic_DNA"/>
</dbReference>
<name>A0ACD1IE45_9EURO</name>